<sequence length="392" mass="45032">MPLQKSNQPILKKIETWVVNNVDQYNFIDESVKDSVLTYDIHSGLDGTEKWVVKLIFYHKPKFVVRIGAVFKPVNEDEIKHHVEVTMYVLTSQNFYQPLDREIHRTDTGLINGVKIHTVLSNESIRKRLLKKKIEAPETIINNTITLRIELITYLDPEPMFLLNSLFRFMADVQQPDWILKLYETRNVSGDLTIKIQDNEFRAHKQVLDQRGFALNNATTNENNIFILSGISPEIFGMLLEFVYTGAIKKLDDFAEPLLEAADRFKLEDLKNLCEKSLLTENYVNYNNFADAYVLAKRCNARQLYGYARYMESVLSNIDCQRWSKNNPPTAEQLEKYLLPIKKIREAEKTSKSSTANPSDPVDVLNNSGSNFSTNDSNTTATAMSAFLIKIS</sequence>
<dbReference type="InterPro" id="IPR000210">
    <property type="entry name" value="BTB/POZ_dom"/>
</dbReference>
<evidence type="ECO:0000256" key="1">
    <source>
        <dbReference type="SAM" id="MobiDB-lite"/>
    </source>
</evidence>
<keyword evidence="4" id="KW-1185">Reference proteome</keyword>
<dbReference type="PROSITE" id="PS50097">
    <property type="entry name" value="BTB"/>
    <property type="match status" value="1"/>
</dbReference>
<feature type="domain" description="BTB" evidence="2">
    <location>
        <begin position="190"/>
        <end position="252"/>
    </location>
</feature>
<dbReference type="OrthoDB" id="684045at2759"/>
<proteinExistence type="predicted"/>
<dbReference type="PANTHER" id="PTHR24413">
    <property type="entry name" value="SPECKLE-TYPE POZ PROTEIN"/>
    <property type="match status" value="1"/>
</dbReference>
<evidence type="ECO:0000313" key="3">
    <source>
        <dbReference type="EMBL" id="CAG5082373.1"/>
    </source>
</evidence>
<feature type="compositionally biased region" description="Polar residues" evidence="1">
    <location>
        <begin position="365"/>
        <end position="376"/>
    </location>
</feature>
<protein>
    <submittedName>
        <fullName evidence="3">Similar to spopl: Speckle-type POZ protein-like (Xenopus laevis)</fullName>
    </submittedName>
</protein>
<gene>
    <name evidence="3" type="ORF">HICCMSTLAB_LOCUS3544</name>
</gene>
<comment type="caution">
    <text evidence="3">The sequence shown here is derived from an EMBL/GenBank/DDBJ whole genome shotgun (WGS) entry which is preliminary data.</text>
</comment>
<accession>A0A8J2H7W9</accession>
<evidence type="ECO:0000259" key="2">
    <source>
        <dbReference type="PROSITE" id="PS50097"/>
    </source>
</evidence>
<dbReference type="SMART" id="SM00225">
    <property type="entry name" value="BTB"/>
    <property type="match status" value="1"/>
</dbReference>
<dbReference type="InterPro" id="IPR011333">
    <property type="entry name" value="SKP1/BTB/POZ_sf"/>
</dbReference>
<evidence type="ECO:0000313" key="4">
    <source>
        <dbReference type="Proteomes" id="UP000786811"/>
    </source>
</evidence>
<reference evidence="3" key="1">
    <citation type="submission" date="2021-04" db="EMBL/GenBank/DDBJ databases">
        <authorList>
            <person name="Chebbi M.A.C M."/>
        </authorList>
    </citation>
    <scope>NUCLEOTIDE SEQUENCE</scope>
</reference>
<dbReference type="Pfam" id="PF00651">
    <property type="entry name" value="BTB"/>
    <property type="match status" value="1"/>
</dbReference>
<dbReference type="Gene3D" id="3.30.710.10">
    <property type="entry name" value="Potassium Channel Kv1.1, Chain A"/>
    <property type="match status" value="1"/>
</dbReference>
<feature type="region of interest" description="Disordered" evidence="1">
    <location>
        <begin position="349"/>
        <end position="376"/>
    </location>
</feature>
<dbReference type="SUPFAM" id="SSF54695">
    <property type="entry name" value="POZ domain"/>
    <property type="match status" value="1"/>
</dbReference>
<name>A0A8J2H7W9_COTCN</name>
<dbReference type="AlphaFoldDB" id="A0A8J2H7W9"/>
<dbReference type="Proteomes" id="UP000786811">
    <property type="component" value="Unassembled WGS sequence"/>
</dbReference>
<dbReference type="EMBL" id="CAJNRD030001118">
    <property type="protein sequence ID" value="CAG5082373.1"/>
    <property type="molecule type" value="Genomic_DNA"/>
</dbReference>
<organism evidence="3 4">
    <name type="scientific">Cotesia congregata</name>
    <name type="common">Parasitoid wasp</name>
    <name type="synonym">Apanteles congregatus</name>
    <dbReference type="NCBI Taxonomy" id="51543"/>
    <lineage>
        <taxon>Eukaryota</taxon>
        <taxon>Metazoa</taxon>
        <taxon>Ecdysozoa</taxon>
        <taxon>Arthropoda</taxon>
        <taxon>Hexapoda</taxon>
        <taxon>Insecta</taxon>
        <taxon>Pterygota</taxon>
        <taxon>Neoptera</taxon>
        <taxon>Endopterygota</taxon>
        <taxon>Hymenoptera</taxon>
        <taxon>Apocrita</taxon>
        <taxon>Ichneumonoidea</taxon>
        <taxon>Braconidae</taxon>
        <taxon>Microgastrinae</taxon>
        <taxon>Cotesia</taxon>
    </lineage>
</organism>